<dbReference type="EMBL" id="JANPWZ010000311">
    <property type="protein sequence ID" value="KAJ3577776.1"/>
    <property type="molecule type" value="Genomic_DNA"/>
</dbReference>
<dbReference type="InterPro" id="IPR006710">
    <property type="entry name" value="Glyco_hydro_43"/>
</dbReference>
<organism evidence="7 8">
    <name type="scientific">Xylaria arbuscula</name>
    <dbReference type="NCBI Taxonomy" id="114810"/>
    <lineage>
        <taxon>Eukaryota</taxon>
        <taxon>Fungi</taxon>
        <taxon>Dikarya</taxon>
        <taxon>Ascomycota</taxon>
        <taxon>Pezizomycotina</taxon>
        <taxon>Sordariomycetes</taxon>
        <taxon>Xylariomycetidae</taxon>
        <taxon>Xylariales</taxon>
        <taxon>Xylariaceae</taxon>
        <taxon>Xylaria</taxon>
    </lineage>
</organism>
<dbReference type="GO" id="GO:0004553">
    <property type="term" value="F:hydrolase activity, hydrolyzing O-glycosyl compounds"/>
    <property type="evidence" value="ECO:0007669"/>
    <property type="project" value="InterPro"/>
</dbReference>
<sequence>MQLILRLSWAIAFCIGLVLGENSTYYNPVLSGWHSDPSCVHVNRTFFCATSSFLSFPGIPIYASDDLVRWTLISHVWSRDSQLPGVSWNTSATQGGFYAPTLRYHNGEFYVASVYVVSIVDIDIFGVVFRSTDPFDVGGWNDPVRFETSWRIDPDLFWDDDDTLYVATSGIFLQTLDLDTGNVGNSIKIWNGTGGESPEGPHIYKKDSW</sequence>
<feature type="chain" id="PRO_5040868298" description="Beta-xylosidase C-terminal Concanavalin A-like domain-containing protein" evidence="6">
    <location>
        <begin position="21"/>
        <end position="209"/>
    </location>
</feature>
<dbReference type="GO" id="GO:0005975">
    <property type="term" value="P:carbohydrate metabolic process"/>
    <property type="evidence" value="ECO:0007669"/>
    <property type="project" value="InterPro"/>
</dbReference>
<feature type="site" description="Important for catalytic activity, responsible for pKa modulation of the active site Glu and correct orientation of both the proton donor and substrate" evidence="5">
    <location>
        <position position="153"/>
    </location>
</feature>
<dbReference type="SUPFAM" id="SSF75005">
    <property type="entry name" value="Arabinanase/levansucrase/invertase"/>
    <property type="match status" value="1"/>
</dbReference>
<dbReference type="AlphaFoldDB" id="A0A9W8NJF0"/>
<comment type="similarity">
    <text evidence="1">Belongs to the glycosyl hydrolase 43 family.</text>
</comment>
<evidence type="ECO:0000313" key="8">
    <source>
        <dbReference type="Proteomes" id="UP001148614"/>
    </source>
</evidence>
<evidence type="ECO:0000256" key="4">
    <source>
        <dbReference type="PIRSR" id="PIRSR606710-1"/>
    </source>
</evidence>
<dbReference type="InterPro" id="IPR023296">
    <property type="entry name" value="Glyco_hydro_beta-prop_sf"/>
</dbReference>
<evidence type="ECO:0000313" key="7">
    <source>
        <dbReference type="EMBL" id="KAJ3577776.1"/>
    </source>
</evidence>
<keyword evidence="6" id="KW-0732">Signal</keyword>
<dbReference type="Pfam" id="PF04616">
    <property type="entry name" value="Glyco_hydro_43"/>
    <property type="match status" value="1"/>
</dbReference>
<keyword evidence="3" id="KW-0326">Glycosidase</keyword>
<dbReference type="VEuPathDB" id="FungiDB:F4678DRAFT_439842"/>
<evidence type="ECO:0000256" key="3">
    <source>
        <dbReference type="ARBA" id="ARBA00023295"/>
    </source>
</evidence>
<evidence type="ECO:0008006" key="9">
    <source>
        <dbReference type="Google" id="ProtNLM"/>
    </source>
</evidence>
<protein>
    <recommendedName>
        <fullName evidence="9">Beta-xylosidase C-terminal Concanavalin A-like domain-containing protein</fullName>
    </recommendedName>
</protein>
<dbReference type="PANTHER" id="PTHR42812">
    <property type="entry name" value="BETA-XYLOSIDASE"/>
    <property type="match status" value="1"/>
</dbReference>
<feature type="active site" description="Proton donor" evidence="4">
    <location>
        <position position="199"/>
    </location>
</feature>
<feature type="signal peptide" evidence="6">
    <location>
        <begin position="1"/>
        <end position="20"/>
    </location>
</feature>
<reference evidence="7" key="1">
    <citation type="submission" date="2022-07" db="EMBL/GenBank/DDBJ databases">
        <title>Genome Sequence of Xylaria arbuscula.</title>
        <authorList>
            <person name="Buettner E."/>
        </authorList>
    </citation>
    <scope>NUCLEOTIDE SEQUENCE</scope>
    <source>
        <strain evidence="7">VT107</strain>
    </source>
</reference>
<evidence type="ECO:0000256" key="1">
    <source>
        <dbReference type="ARBA" id="ARBA00009865"/>
    </source>
</evidence>
<dbReference type="InterPro" id="IPR051795">
    <property type="entry name" value="Glycosyl_Hydrlase_43"/>
</dbReference>
<dbReference type="Proteomes" id="UP001148614">
    <property type="component" value="Unassembled WGS sequence"/>
</dbReference>
<dbReference type="PANTHER" id="PTHR42812:SF17">
    <property type="entry name" value="BETA-XYLOSIDASE C-TERMINAL CONCANAVALIN A-LIKE DOMAIN-CONTAINING PROTEIN-RELATED"/>
    <property type="match status" value="1"/>
</dbReference>
<evidence type="ECO:0000256" key="6">
    <source>
        <dbReference type="SAM" id="SignalP"/>
    </source>
</evidence>
<evidence type="ECO:0000256" key="5">
    <source>
        <dbReference type="PIRSR" id="PIRSR606710-2"/>
    </source>
</evidence>
<name>A0A9W8NJF0_9PEZI</name>
<proteinExistence type="inferred from homology"/>
<dbReference type="Gene3D" id="2.115.10.20">
    <property type="entry name" value="Glycosyl hydrolase domain, family 43"/>
    <property type="match status" value="1"/>
</dbReference>
<accession>A0A9W8NJF0</accession>
<evidence type="ECO:0000256" key="2">
    <source>
        <dbReference type="ARBA" id="ARBA00022801"/>
    </source>
</evidence>
<comment type="caution">
    <text evidence="7">The sequence shown here is derived from an EMBL/GenBank/DDBJ whole genome shotgun (WGS) entry which is preliminary data.</text>
</comment>
<gene>
    <name evidence="7" type="ORF">NPX13_g2788</name>
</gene>
<keyword evidence="8" id="KW-1185">Reference proteome</keyword>
<keyword evidence="2" id="KW-0378">Hydrolase</keyword>
<feature type="active site" description="Proton acceptor" evidence="4">
    <location>
        <position position="36"/>
    </location>
</feature>